<dbReference type="InterPro" id="IPR050852">
    <property type="entry name" value="Queuine_tRNA-ribosyltrfase"/>
</dbReference>
<evidence type="ECO:0000313" key="2">
    <source>
        <dbReference type="EMBL" id="OAJ37359.1"/>
    </source>
</evidence>
<feature type="non-terminal residue" evidence="2">
    <location>
        <position position="1"/>
    </location>
</feature>
<reference evidence="2 3" key="2">
    <citation type="submission" date="2016-05" db="EMBL/GenBank/DDBJ databases">
        <title>Lineage-specific infection strategies underlie the spectrum of fungal disease in amphibians.</title>
        <authorList>
            <person name="Cuomo C.A."/>
            <person name="Farrer R.A."/>
            <person name="James T."/>
            <person name="Longcore J."/>
            <person name="Birren B."/>
        </authorList>
    </citation>
    <scope>NUCLEOTIDE SEQUENCE [LARGE SCALE GENOMIC DNA]</scope>
    <source>
        <strain evidence="2 3">JEL423</strain>
    </source>
</reference>
<dbReference type="SUPFAM" id="SSF51713">
    <property type="entry name" value="tRNA-guanine transglycosylase"/>
    <property type="match status" value="2"/>
</dbReference>
<protein>
    <recommendedName>
        <fullName evidence="1">tRNA-guanine(15) transglycosylase-like domain-containing protein</fullName>
    </recommendedName>
</protein>
<dbReference type="PANTHER" id="PTHR46064">
    <property type="entry name" value="QUEUINE TRNA-RIBOSYLTRANSFERASE ACCESSORY SUBUNIT 2"/>
    <property type="match status" value="1"/>
</dbReference>
<dbReference type="InterPro" id="IPR002616">
    <property type="entry name" value="tRNA_ribo_trans-like"/>
</dbReference>
<dbReference type="EMBL" id="DS022300">
    <property type="protein sequence ID" value="OAJ37359.1"/>
    <property type="molecule type" value="Genomic_DNA"/>
</dbReference>
<dbReference type="VEuPathDB" id="FungiDB:BDEG_21389"/>
<proteinExistence type="predicted"/>
<dbReference type="Proteomes" id="UP000077115">
    <property type="component" value="Unassembled WGS sequence"/>
</dbReference>
<reference evidence="2 3" key="1">
    <citation type="submission" date="2006-10" db="EMBL/GenBank/DDBJ databases">
        <title>The Genome Sequence of Batrachochytrium dendrobatidis JEL423.</title>
        <authorList>
            <consortium name="The Broad Institute Genome Sequencing Platform"/>
            <person name="Birren B."/>
            <person name="Lander E."/>
            <person name="Galagan J."/>
            <person name="Cuomo C."/>
            <person name="Devon K."/>
            <person name="Jaffe D."/>
            <person name="Butler J."/>
            <person name="Alvarez P."/>
            <person name="Gnerre S."/>
            <person name="Grabherr M."/>
            <person name="Kleber M."/>
            <person name="Mauceli E."/>
            <person name="Brockman W."/>
            <person name="Young S."/>
            <person name="LaButti K."/>
            <person name="Sykes S."/>
            <person name="DeCaprio D."/>
            <person name="Crawford M."/>
            <person name="Koehrsen M."/>
            <person name="Engels R."/>
            <person name="Montgomery P."/>
            <person name="Pearson M."/>
            <person name="Howarth C."/>
            <person name="Larson L."/>
            <person name="White J."/>
            <person name="O'Leary S."/>
            <person name="Kodira C."/>
            <person name="Zeng Q."/>
            <person name="Yandava C."/>
            <person name="Alvarado L."/>
            <person name="Longcore J."/>
            <person name="James T."/>
        </authorList>
    </citation>
    <scope>NUCLEOTIDE SEQUENCE [LARGE SCALE GENOMIC DNA]</scope>
    <source>
        <strain evidence="2 3">JEL423</strain>
    </source>
</reference>
<dbReference type="OrthoDB" id="27601at2759"/>
<dbReference type="GO" id="GO:0006400">
    <property type="term" value="P:tRNA modification"/>
    <property type="evidence" value="ECO:0007669"/>
    <property type="project" value="InterPro"/>
</dbReference>
<accession>A0A177WB94</accession>
<dbReference type="InterPro" id="IPR036511">
    <property type="entry name" value="TGT-like_sf"/>
</dbReference>
<name>A0A177WB94_BATDL</name>
<evidence type="ECO:0000259" key="1">
    <source>
        <dbReference type="Pfam" id="PF01702"/>
    </source>
</evidence>
<evidence type="ECO:0000313" key="3">
    <source>
        <dbReference type="Proteomes" id="UP000077115"/>
    </source>
</evidence>
<dbReference type="Pfam" id="PF01702">
    <property type="entry name" value="TGT"/>
    <property type="match status" value="2"/>
</dbReference>
<feature type="domain" description="tRNA-guanine(15) transglycosylase-like" evidence="1">
    <location>
        <begin position="525"/>
        <end position="600"/>
    </location>
</feature>
<feature type="domain" description="tRNA-guanine(15) transglycosylase-like" evidence="1">
    <location>
        <begin position="281"/>
        <end position="399"/>
    </location>
</feature>
<organism evidence="2 3">
    <name type="scientific">Batrachochytrium dendrobatidis (strain JEL423)</name>
    <dbReference type="NCBI Taxonomy" id="403673"/>
    <lineage>
        <taxon>Eukaryota</taxon>
        <taxon>Fungi</taxon>
        <taxon>Fungi incertae sedis</taxon>
        <taxon>Chytridiomycota</taxon>
        <taxon>Chytridiomycota incertae sedis</taxon>
        <taxon>Chytridiomycetes</taxon>
        <taxon>Rhizophydiales</taxon>
        <taxon>Rhizophydiales incertae sedis</taxon>
        <taxon>Batrachochytrium</taxon>
    </lineage>
</organism>
<dbReference type="Gene3D" id="3.20.20.105">
    <property type="entry name" value="Queuine tRNA-ribosyltransferase-like"/>
    <property type="match status" value="1"/>
</dbReference>
<dbReference type="STRING" id="403673.A0A177WB94"/>
<dbReference type="AlphaFoldDB" id="A0A177WB94"/>
<gene>
    <name evidence="2" type="ORF">BDEG_21389</name>
</gene>
<dbReference type="PANTHER" id="PTHR46064:SF1">
    <property type="entry name" value="QUEUINE TRNA-RIBOSYLTRANSFERASE ACCESSORY SUBUNIT 2"/>
    <property type="match status" value="1"/>
</dbReference>
<dbReference type="eggNOG" id="KOG3909">
    <property type="taxonomic scope" value="Eukaryota"/>
</dbReference>
<sequence>MHWTAIESTTATKARCGSLRIFKRGVLVNTPCTLNYTRQGAIPHIVDPSTTLPVTSSTPIALNIALEHFADSAETTETQCSRSQSSHAFDADLPKKPLASDSSLSRLGLNIPSHILVATPHDMVRLTTLAHGRWITSTKTSISMLANGNIELGITPKTFMELVNSIQPDIAICIADPGLVLYSANSGDKANVSAAINTKRQRVQANADTIIGTNSSAGQDDDAAHQEIRRKKLLRKQSDRNLTFLKSVAQILATPDPNSGSYFDSVTTISTTHKTTVAESSPPPCQDRVAMFAHLCGGIDLEERLFYSTQVAQYFINPDVTISGVAVTLPSQEVRKASGCVITAFLDASLGSIPFHVPVIALGVSSIQDLVSCVASGVDMIDNSWIYTLTQKGIALVASFRSQVNPVSKDQSLDIVVEHSLSKTPCMPSTHISDATDNMPSKQNDLDIGQSHLNEVLMDLSPQTALKSQTKRSRMQFQPAVAAVVDALVASESVDYVHETDVPAIAVIEKDTEELESIARPLSHLQTDMDPIDALCGCWTCKQPYSKAYIRHLLVVNDMLAYVLLMHHNMWQFESFVGEMRECVSDGSFEKYATRFLSPYSHKMEH</sequence>